<organism evidence="8 9">
    <name type="scientific">Ornithinimicrobium avium</name>
    <dbReference type="NCBI Taxonomy" id="2283195"/>
    <lineage>
        <taxon>Bacteria</taxon>
        <taxon>Bacillati</taxon>
        <taxon>Actinomycetota</taxon>
        <taxon>Actinomycetes</taxon>
        <taxon>Micrococcales</taxon>
        <taxon>Ornithinimicrobiaceae</taxon>
        <taxon>Ornithinimicrobium</taxon>
    </lineage>
</organism>
<dbReference type="PANTHER" id="PTHR43370:SF1">
    <property type="entry name" value="GUANOSINE ABC TRANSPORTER PERMEASE PROTEIN NUPQ"/>
    <property type="match status" value="1"/>
</dbReference>
<feature type="region of interest" description="Disordered" evidence="6">
    <location>
        <begin position="1"/>
        <end position="25"/>
    </location>
</feature>
<dbReference type="GO" id="GO:0005886">
    <property type="term" value="C:plasma membrane"/>
    <property type="evidence" value="ECO:0007669"/>
    <property type="project" value="UniProtKB-SubCell"/>
</dbReference>
<feature type="transmembrane region" description="Helical" evidence="7">
    <location>
        <begin position="331"/>
        <end position="352"/>
    </location>
</feature>
<evidence type="ECO:0000256" key="6">
    <source>
        <dbReference type="SAM" id="MobiDB-lite"/>
    </source>
</evidence>
<dbReference type="GO" id="GO:0022857">
    <property type="term" value="F:transmembrane transporter activity"/>
    <property type="evidence" value="ECO:0007669"/>
    <property type="project" value="InterPro"/>
</dbReference>
<dbReference type="PANTHER" id="PTHR43370">
    <property type="entry name" value="SUGAR ABC TRANSPORTER INTEGRAL MEMBRANE PROTEIN-RELATED"/>
    <property type="match status" value="1"/>
</dbReference>
<evidence type="ECO:0000313" key="9">
    <source>
        <dbReference type="Proteomes" id="UP000253790"/>
    </source>
</evidence>
<comment type="subcellular location">
    <subcellularLocation>
        <location evidence="1">Cell membrane</location>
        <topology evidence="1">Multi-pass membrane protein</topology>
    </subcellularLocation>
</comment>
<dbReference type="InterPro" id="IPR001851">
    <property type="entry name" value="ABC_transp_permease"/>
</dbReference>
<feature type="transmembrane region" description="Helical" evidence="7">
    <location>
        <begin position="280"/>
        <end position="297"/>
    </location>
</feature>
<evidence type="ECO:0000256" key="5">
    <source>
        <dbReference type="ARBA" id="ARBA00023136"/>
    </source>
</evidence>
<evidence type="ECO:0000256" key="3">
    <source>
        <dbReference type="ARBA" id="ARBA00022692"/>
    </source>
</evidence>
<dbReference type="CDD" id="cd06580">
    <property type="entry name" value="TM_PBP1_transp_TpRbsC_like"/>
    <property type="match status" value="1"/>
</dbReference>
<keyword evidence="3 7" id="KW-0812">Transmembrane</keyword>
<keyword evidence="9" id="KW-1185">Reference proteome</keyword>
<evidence type="ECO:0000313" key="8">
    <source>
        <dbReference type="EMBL" id="AXH97712.1"/>
    </source>
</evidence>
<dbReference type="Pfam" id="PF02653">
    <property type="entry name" value="BPD_transp_2"/>
    <property type="match status" value="1"/>
</dbReference>
<dbReference type="RefSeq" id="WP_114930344.1">
    <property type="nucleotide sequence ID" value="NZ_CP031229.1"/>
</dbReference>
<dbReference type="EMBL" id="CP031229">
    <property type="protein sequence ID" value="AXH97712.1"/>
    <property type="molecule type" value="Genomic_DNA"/>
</dbReference>
<evidence type="ECO:0000256" key="4">
    <source>
        <dbReference type="ARBA" id="ARBA00022989"/>
    </source>
</evidence>
<protein>
    <submittedName>
        <fullName evidence="8">ABC transporter permease</fullName>
    </submittedName>
</protein>
<sequence length="439" mass="45573">MSTATRSQQPATPPTPPAEAGDVTRARPRGSIKTAVVYALAALVTLLAWVLNVPADARTNFQFGAGTDLFRIPNAPVPSLVSLLVLVLVMVAGLVLAVLRYRQGRPVPAWVHIVVGAAFVLAFLTYVGAGKSTVIPMVSLLAGALALSVPLVFGAMSGVICERSGIINIAIEGQLLFGAFGAAVVASAAGSGYAGLLAAPVAGALVGAALAWFSVSFRVNQIIVGVVLNTLIIGLTGFLFATLLSDNKALWNSRMPLPRLPIPGLAQIPVIGPVLFNQTILIYLMYVIVALLQFMLFRSRWGLRTRAVGEHPKAADTVGIKVNPRRVWNTILGGAVAGLGGAFFTVGSGLAFGREMSAGQGYIALAAMILGKWNPKGAVAAALLFGFSKNLGNVLSTIGSGVPSEILLMLPYVITIFAVAGFVGRVRPPAAEGIPYTKS</sequence>
<keyword evidence="4 7" id="KW-1133">Transmembrane helix</keyword>
<accession>A0A345NRQ4</accession>
<gene>
    <name evidence="8" type="ORF">DV701_17790</name>
</gene>
<keyword evidence="2" id="KW-1003">Cell membrane</keyword>
<name>A0A345NRQ4_9MICO</name>
<reference evidence="8 9" key="1">
    <citation type="submission" date="2018-07" db="EMBL/GenBank/DDBJ databases">
        <title>Complete genome sequencing of Ornithinimicrobium sp. AMA3305.</title>
        <authorList>
            <person name="Bae J.-W."/>
        </authorList>
    </citation>
    <scope>NUCLEOTIDE SEQUENCE [LARGE SCALE GENOMIC DNA]</scope>
    <source>
        <strain evidence="8 9">AMA3305</strain>
    </source>
</reference>
<evidence type="ECO:0000256" key="7">
    <source>
        <dbReference type="SAM" id="Phobius"/>
    </source>
</evidence>
<feature type="transmembrane region" description="Helical" evidence="7">
    <location>
        <begin position="75"/>
        <end position="97"/>
    </location>
</feature>
<evidence type="ECO:0000256" key="1">
    <source>
        <dbReference type="ARBA" id="ARBA00004651"/>
    </source>
</evidence>
<evidence type="ECO:0000256" key="2">
    <source>
        <dbReference type="ARBA" id="ARBA00022475"/>
    </source>
</evidence>
<dbReference type="OrthoDB" id="9792579at2"/>
<dbReference type="KEGG" id="orn:DV701_17790"/>
<feature type="transmembrane region" description="Helical" evidence="7">
    <location>
        <begin position="192"/>
        <end position="215"/>
    </location>
</feature>
<proteinExistence type="predicted"/>
<feature type="transmembrane region" description="Helical" evidence="7">
    <location>
        <begin position="35"/>
        <end position="55"/>
    </location>
</feature>
<feature type="transmembrane region" description="Helical" evidence="7">
    <location>
        <begin position="109"/>
        <end position="128"/>
    </location>
</feature>
<feature type="transmembrane region" description="Helical" evidence="7">
    <location>
        <begin position="222"/>
        <end position="244"/>
    </location>
</feature>
<feature type="transmembrane region" description="Helical" evidence="7">
    <location>
        <begin position="134"/>
        <end position="153"/>
    </location>
</feature>
<feature type="transmembrane region" description="Helical" evidence="7">
    <location>
        <begin position="406"/>
        <end position="424"/>
    </location>
</feature>
<keyword evidence="5 7" id="KW-0472">Membrane</keyword>
<feature type="transmembrane region" description="Helical" evidence="7">
    <location>
        <begin position="165"/>
        <end position="186"/>
    </location>
</feature>
<dbReference type="AlphaFoldDB" id="A0A345NRQ4"/>
<dbReference type="Proteomes" id="UP000253790">
    <property type="component" value="Chromosome"/>
</dbReference>